<dbReference type="Proteomes" id="UP000290985">
    <property type="component" value="Chromosome"/>
</dbReference>
<proteinExistence type="predicted"/>
<evidence type="ECO:0000313" key="1">
    <source>
        <dbReference type="EMBL" id="VEU74977.1"/>
    </source>
</evidence>
<organism evidence="1 2">
    <name type="scientific">Mycoplasmopsis citelli</name>
    <dbReference type="NCBI Taxonomy" id="171281"/>
    <lineage>
        <taxon>Bacteria</taxon>
        <taxon>Bacillati</taxon>
        <taxon>Mycoplasmatota</taxon>
        <taxon>Mycoplasmoidales</taxon>
        <taxon>Metamycoplasmataceae</taxon>
        <taxon>Mycoplasmopsis</taxon>
    </lineage>
</organism>
<protein>
    <submittedName>
        <fullName evidence="1">Uncharacterized protein</fullName>
    </submittedName>
</protein>
<accession>A0A449B2Z9</accession>
<reference evidence="1 2" key="1">
    <citation type="submission" date="2019-01" db="EMBL/GenBank/DDBJ databases">
        <authorList>
            <consortium name="Pathogen Informatics"/>
        </authorList>
    </citation>
    <scope>NUCLEOTIDE SEQUENCE [LARGE SCALE GENOMIC DNA]</scope>
    <source>
        <strain evidence="1 2">NCTC10181</strain>
    </source>
</reference>
<dbReference type="OrthoDB" id="401237at2"/>
<dbReference type="AlphaFoldDB" id="A0A449B2Z9"/>
<sequence length="480" mass="55934">MKKILFEIGQPISNVAQLSSVVSSNPNSESISKNLEKDLTKEQKTFIDISDELWVENKDLLSKLTNLIVDNGNSKPKSVNFLKNEEFQELLKQFLNKLFEKKLISKEIYDEKINNIKLISDEEFKKIVLQLSEFSFEESVLKKKILWEVPEELKFKNNNKFVLLDENKKYRLNFVTGDKNTKALSLTYQKVKEKIDQMVMLKELMNEWKAANVTKAIALKRALGLSASSILWNSLSISFDRIISTAGAFGAFLTSVLSMDSYKQMTEIEKDIENAEKRVEEYSKWFFNMGDPFKLLKELQSDISTHASLVNSSIGLVSSSFRFLNKELPKNFLGKFLKGWEKVTTTKTFVRFNLGNDFLAIWLNKDEEERTIEKIEYISQKEKEIDDLLEILNKQLDSLKQDKWVVINETRQTDYYFNRGRGGRNKVFRNLKSGEEKTLDEMLKYSKSQLKKWGLQKVHHPKKGWYIRTIPNKIKEDNLG</sequence>
<dbReference type="KEGG" id="mcit:NCTC10181_00851"/>
<keyword evidence="2" id="KW-1185">Reference proteome</keyword>
<gene>
    <name evidence="1" type="ORF">NCTC10181_00851</name>
</gene>
<dbReference type="RefSeq" id="WP_129725753.1">
    <property type="nucleotide sequence ID" value="NZ_LR215036.1"/>
</dbReference>
<dbReference type="EMBL" id="LR215036">
    <property type="protein sequence ID" value="VEU74977.1"/>
    <property type="molecule type" value="Genomic_DNA"/>
</dbReference>
<evidence type="ECO:0000313" key="2">
    <source>
        <dbReference type="Proteomes" id="UP000290985"/>
    </source>
</evidence>
<name>A0A449B2Z9_9BACT</name>